<proteinExistence type="predicted"/>
<evidence type="ECO:0000313" key="1">
    <source>
        <dbReference type="EMBL" id="KAH7989506.1"/>
    </source>
</evidence>
<gene>
    <name evidence="1" type="ORF">K3G42_010458</name>
</gene>
<reference evidence="1" key="1">
    <citation type="submission" date="2021-08" db="EMBL/GenBank/DDBJ databases">
        <title>The first chromosome-level gecko genome reveals the dynamic sex chromosomes of Neotropical dwarf geckos (Sphaerodactylidae: Sphaerodactylus).</title>
        <authorList>
            <person name="Pinto B.J."/>
            <person name="Keating S.E."/>
            <person name="Gamble T."/>
        </authorList>
    </citation>
    <scope>NUCLEOTIDE SEQUENCE</scope>
    <source>
        <strain evidence="1">TG3544</strain>
    </source>
</reference>
<protein>
    <submittedName>
        <fullName evidence="1">Uncharacterized protein</fullName>
    </submittedName>
</protein>
<evidence type="ECO:0000313" key="2">
    <source>
        <dbReference type="Proteomes" id="UP000827872"/>
    </source>
</evidence>
<name>A0ACB8EAX6_9SAUR</name>
<dbReference type="EMBL" id="CM037627">
    <property type="protein sequence ID" value="KAH7989506.1"/>
    <property type="molecule type" value="Genomic_DNA"/>
</dbReference>
<accession>A0ACB8EAX6</accession>
<keyword evidence="2" id="KW-1185">Reference proteome</keyword>
<sequence length="99" mass="11190">MRAFPLRVFVNPTLRVLDARLLSFPEGCRSLPGFSAAVPRYQAVLVEGLNEAGEETSWEASGWAARIVQHEMDHLQGILYIDRMDSKTFANLRWAQLAE</sequence>
<comment type="caution">
    <text evidence="1">The sequence shown here is derived from an EMBL/GenBank/DDBJ whole genome shotgun (WGS) entry which is preliminary data.</text>
</comment>
<organism evidence="1 2">
    <name type="scientific">Sphaerodactylus townsendi</name>
    <dbReference type="NCBI Taxonomy" id="933632"/>
    <lineage>
        <taxon>Eukaryota</taxon>
        <taxon>Metazoa</taxon>
        <taxon>Chordata</taxon>
        <taxon>Craniata</taxon>
        <taxon>Vertebrata</taxon>
        <taxon>Euteleostomi</taxon>
        <taxon>Lepidosauria</taxon>
        <taxon>Squamata</taxon>
        <taxon>Bifurcata</taxon>
        <taxon>Gekkota</taxon>
        <taxon>Sphaerodactylidae</taxon>
        <taxon>Sphaerodactylus</taxon>
    </lineage>
</organism>
<dbReference type="Proteomes" id="UP000827872">
    <property type="component" value="Linkage Group LG14"/>
</dbReference>